<dbReference type="PANTHER" id="PTHR43271">
    <property type="entry name" value="BLL2771 PROTEIN"/>
    <property type="match status" value="1"/>
</dbReference>
<dbReference type="SUPFAM" id="SSF103473">
    <property type="entry name" value="MFS general substrate transporter"/>
    <property type="match status" value="1"/>
</dbReference>
<keyword evidence="4" id="KW-1003">Cell membrane</keyword>
<proteinExistence type="inferred from homology"/>
<dbReference type="AlphaFoldDB" id="A0A318TKN9"/>
<dbReference type="PANTHER" id="PTHR43271:SF2">
    <property type="entry name" value="BLL2771 PROTEIN"/>
    <property type="match status" value="1"/>
</dbReference>
<evidence type="ECO:0000256" key="5">
    <source>
        <dbReference type="ARBA" id="ARBA00022692"/>
    </source>
</evidence>
<dbReference type="GO" id="GO:0005886">
    <property type="term" value="C:plasma membrane"/>
    <property type="evidence" value="ECO:0007669"/>
    <property type="project" value="UniProtKB-SubCell"/>
</dbReference>
<comment type="subcellular location">
    <subcellularLocation>
        <location evidence="1">Cell membrane</location>
        <topology evidence="1">Multi-pass membrane protein</topology>
    </subcellularLocation>
</comment>
<dbReference type="GO" id="GO:0022857">
    <property type="term" value="F:transmembrane transporter activity"/>
    <property type="evidence" value="ECO:0007669"/>
    <property type="project" value="InterPro"/>
</dbReference>
<protein>
    <submittedName>
        <fullName evidence="9">Cyanate permease</fullName>
    </submittedName>
</protein>
<reference evidence="9 10" key="1">
    <citation type="submission" date="2018-06" db="EMBL/GenBank/DDBJ databases">
        <title>Genomic Encyclopedia of Archaeal and Bacterial Type Strains, Phase II (KMG-II): from individual species to whole genera.</title>
        <authorList>
            <person name="Goeker M."/>
        </authorList>
    </citation>
    <scope>NUCLEOTIDE SEQUENCE [LARGE SCALE GENOMIC DNA]</scope>
    <source>
        <strain evidence="9 10">JCM 11668</strain>
    </source>
</reference>
<keyword evidence="10" id="KW-1185">Reference proteome</keyword>
<feature type="transmembrane region" description="Helical" evidence="8">
    <location>
        <begin position="51"/>
        <end position="71"/>
    </location>
</feature>
<organism evidence="9 10">
    <name type="scientific">Rhodopseudomonas faecalis</name>
    <dbReference type="NCBI Taxonomy" id="99655"/>
    <lineage>
        <taxon>Bacteria</taxon>
        <taxon>Pseudomonadati</taxon>
        <taxon>Pseudomonadota</taxon>
        <taxon>Alphaproteobacteria</taxon>
        <taxon>Hyphomicrobiales</taxon>
        <taxon>Nitrobacteraceae</taxon>
        <taxon>Rhodopseudomonas</taxon>
    </lineage>
</organism>
<evidence type="ECO:0000256" key="7">
    <source>
        <dbReference type="ARBA" id="ARBA00023136"/>
    </source>
</evidence>
<feature type="transmembrane region" description="Helical" evidence="8">
    <location>
        <begin position="256"/>
        <end position="281"/>
    </location>
</feature>
<accession>A0A318TKN9</accession>
<evidence type="ECO:0000313" key="9">
    <source>
        <dbReference type="EMBL" id="PYF05306.1"/>
    </source>
</evidence>
<gene>
    <name evidence="9" type="ORF">BJ122_10143</name>
</gene>
<feature type="transmembrane region" description="Helical" evidence="8">
    <location>
        <begin position="216"/>
        <end position="236"/>
    </location>
</feature>
<evidence type="ECO:0000256" key="1">
    <source>
        <dbReference type="ARBA" id="ARBA00004651"/>
    </source>
</evidence>
<feature type="transmembrane region" description="Helical" evidence="8">
    <location>
        <begin position="315"/>
        <end position="334"/>
    </location>
</feature>
<comment type="similarity">
    <text evidence="2">Belongs to the major facilitator superfamily.</text>
</comment>
<keyword evidence="6 8" id="KW-1133">Transmembrane helix</keyword>
<evidence type="ECO:0000256" key="6">
    <source>
        <dbReference type="ARBA" id="ARBA00022989"/>
    </source>
</evidence>
<feature type="transmembrane region" description="Helical" evidence="8">
    <location>
        <begin position="140"/>
        <end position="164"/>
    </location>
</feature>
<dbReference type="EMBL" id="QJTI01000001">
    <property type="protein sequence ID" value="PYF05306.1"/>
    <property type="molecule type" value="Genomic_DNA"/>
</dbReference>
<evidence type="ECO:0000256" key="3">
    <source>
        <dbReference type="ARBA" id="ARBA00022448"/>
    </source>
</evidence>
<dbReference type="InterPro" id="IPR011701">
    <property type="entry name" value="MFS"/>
</dbReference>
<feature type="transmembrane region" description="Helical" evidence="8">
    <location>
        <begin position="78"/>
        <end position="99"/>
    </location>
</feature>
<dbReference type="InterPro" id="IPR036259">
    <property type="entry name" value="MFS_trans_sf"/>
</dbReference>
<keyword evidence="7 8" id="KW-0472">Membrane</keyword>
<feature type="transmembrane region" description="Helical" evidence="8">
    <location>
        <begin position="170"/>
        <end position="189"/>
    </location>
</feature>
<evidence type="ECO:0000256" key="2">
    <source>
        <dbReference type="ARBA" id="ARBA00008335"/>
    </source>
</evidence>
<dbReference type="RefSeq" id="WP_181418836.1">
    <property type="nucleotide sequence ID" value="NZ_QJTI01000001.1"/>
</dbReference>
<evidence type="ECO:0000313" key="10">
    <source>
        <dbReference type="Proteomes" id="UP000248148"/>
    </source>
</evidence>
<keyword evidence="3" id="KW-0813">Transport</keyword>
<name>A0A318TKN9_9BRAD</name>
<feature type="transmembrane region" description="Helical" evidence="8">
    <location>
        <begin position="16"/>
        <end position="39"/>
    </location>
</feature>
<evidence type="ECO:0000256" key="8">
    <source>
        <dbReference type="SAM" id="Phobius"/>
    </source>
</evidence>
<dbReference type="Proteomes" id="UP000248148">
    <property type="component" value="Unassembled WGS sequence"/>
</dbReference>
<dbReference type="Gene3D" id="1.20.1720.10">
    <property type="entry name" value="Multidrug resistance protein D"/>
    <property type="match status" value="1"/>
</dbReference>
<feature type="transmembrane region" description="Helical" evidence="8">
    <location>
        <begin position="288"/>
        <end position="309"/>
    </location>
</feature>
<dbReference type="Pfam" id="PF07690">
    <property type="entry name" value="MFS_1"/>
    <property type="match status" value="1"/>
</dbReference>
<feature type="transmembrane region" description="Helical" evidence="8">
    <location>
        <begin position="105"/>
        <end position="128"/>
    </location>
</feature>
<comment type="caution">
    <text evidence="9">The sequence shown here is derived from an EMBL/GenBank/DDBJ whole genome shotgun (WGS) entry which is preliminary data.</text>
</comment>
<feature type="transmembrane region" description="Helical" evidence="8">
    <location>
        <begin position="346"/>
        <end position="368"/>
    </location>
</feature>
<feature type="transmembrane region" description="Helical" evidence="8">
    <location>
        <begin position="374"/>
        <end position="395"/>
    </location>
</feature>
<keyword evidence="5 8" id="KW-0812">Transmembrane</keyword>
<sequence length="404" mass="42652">MNAIEQGIEKTKSRGLVWAAVTRFVTVALFFDALAPLFPQIAASHSLSDNFFQALLGGCYIAFACSQLASVPVIRVIGLYRTSALSCIFLGLATALIFINENAHLFAAVFISMFAVNSIGSNATRVVLRDATSDDGYKRLLAWASGAVEIMQIAMPLVAGVLVAAFGWRWALVALVAPVVIAGVWIEIVDRGQLGREDRIRSDASTSSEGSSWKAVLARPAFIIPTLIAASFQVAFSPLSARLPFILSNEAELSPAMVGLVLSLASGVVALGFFVSGYLVAHLSSENLIQVGIALMTAGLAFMSVGYIWHVYYTISGIILLQAAFGFIITPCSGDALNTHGQHRPIASAVFGFVQPMAGGFSVAMTGVLGLPQIGGSIGLTVVSIGLIFITIIVARGQRQAKDH</sequence>
<evidence type="ECO:0000256" key="4">
    <source>
        <dbReference type="ARBA" id="ARBA00022475"/>
    </source>
</evidence>